<proteinExistence type="predicted"/>
<sequence length="81" mass="9133">TYLEEEEDEESLEKIMFQTDKLQNIDNHSMEEVGEVENNPVSKAIARHLGIDISAEGRLAKNRKGIAIIIHGTPLSGRQQF</sequence>
<organism evidence="1">
    <name type="scientific">Pongo abelii</name>
    <name type="common">Sumatran orangutan</name>
    <name type="synonym">Pongo pygmaeus abelii</name>
    <dbReference type="NCBI Taxonomy" id="9601"/>
    <lineage>
        <taxon>Eukaryota</taxon>
        <taxon>Metazoa</taxon>
        <taxon>Chordata</taxon>
        <taxon>Craniata</taxon>
        <taxon>Vertebrata</taxon>
        <taxon>Euteleostomi</taxon>
        <taxon>Mammalia</taxon>
        <taxon>Eutheria</taxon>
        <taxon>Euarchontoglires</taxon>
        <taxon>Primates</taxon>
        <taxon>Haplorrhini</taxon>
        <taxon>Catarrhini</taxon>
        <taxon>Hominidae</taxon>
        <taxon>Pongo</taxon>
    </lineage>
</organism>
<name>A0A2J8VW48_PONAB</name>
<comment type="caution">
    <text evidence="1">The sequence shown here is derived from an EMBL/GenBank/DDBJ whole genome shotgun (WGS) entry which is preliminary data.</text>
</comment>
<gene>
    <name evidence="1" type="ORF">CR201_G0015320</name>
</gene>
<reference evidence="1" key="1">
    <citation type="submission" date="2017-12" db="EMBL/GenBank/DDBJ databases">
        <title>High-resolution comparative analysis of great ape genomes.</title>
        <authorList>
            <person name="Pollen A."/>
            <person name="Hastie A."/>
            <person name="Hormozdiari F."/>
            <person name="Dougherty M."/>
            <person name="Liu R."/>
            <person name="Chaisson M."/>
            <person name="Hoppe E."/>
            <person name="Hill C."/>
            <person name="Pang A."/>
            <person name="Hillier L."/>
            <person name="Baker C."/>
            <person name="Armstrong J."/>
            <person name="Shendure J."/>
            <person name="Paten B."/>
            <person name="Wilson R."/>
            <person name="Chao H."/>
            <person name="Schneider V."/>
            <person name="Ventura M."/>
            <person name="Kronenberg Z."/>
            <person name="Murali S."/>
            <person name="Gordon D."/>
            <person name="Cantsilieris S."/>
            <person name="Munson K."/>
            <person name="Nelson B."/>
            <person name="Raja A."/>
            <person name="Underwood J."/>
            <person name="Diekhans M."/>
            <person name="Fiddes I."/>
            <person name="Haussler D."/>
            <person name="Eichler E."/>
        </authorList>
    </citation>
    <scope>NUCLEOTIDE SEQUENCE [LARGE SCALE GENOMIC DNA]</scope>
    <source>
        <strain evidence="1">Susie</strain>
    </source>
</reference>
<protein>
    <submittedName>
        <fullName evidence="1">HYDIN isoform 20</fullName>
    </submittedName>
</protein>
<evidence type="ECO:0000313" key="1">
    <source>
        <dbReference type="EMBL" id="PNJ61735.1"/>
    </source>
</evidence>
<feature type="non-terminal residue" evidence="1">
    <location>
        <position position="1"/>
    </location>
</feature>
<accession>A0A2J8VW48</accession>
<dbReference type="EMBL" id="NDHI03003408">
    <property type="protein sequence ID" value="PNJ61735.1"/>
    <property type="molecule type" value="Genomic_DNA"/>
</dbReference>
<dbReference type="AlphaFoldDB" id="A0A2J8VW48"/>